<proteinExistence type="predicted"/>
<dbReference type="CDD" id="cd20075">
    <property type="entry name" value="XPF_nuclease_XPF_arch"/>
    <property type="match status" value="1"/>
</dbReference>
<dbReference type="eggNOG" id="COG1948">
    <property type="taxonomic scope" value="Bacteria"/>
</dbReference>
<dbReference type="InterPro" id="IPR033309">
    <property type="entry name" value="Mus81"/>
</dbReference>
<name>H8GGB6_METAL</name>
<dbReference type="RefSeq" id="WP_005374383.1">
    <property type="nucleotide sequence ID" value="NZ_CM001475.1"/>
</dbReference>
<dbReference type="HOGENOM" id="CLU_101253_0_0_6"/>
<sequence length="226" mass="25053">MATVQITADDREHLSGVIEALRKHDGAEVSVRRLPLGDYLLDGRLLFERKTWRDFAVSLKDGRLFEQGLRLAASPLLKAMIIEGRSNDLAESGMRREAVQGALISLNLFLGIPLLRSIDAEESARLMLYAARRFDHIARQTPPRLFKGKRPKGKRKTQMRILQSLPGIGPHIAHNLLEQFGSIEAVLSADEQALASVAGIGAGRAKSIRWAVGEQWASYSLFSTDE</sequence>
<organism evidence="3 4">
    <name type="scientific">Methylomicrobium album BG8</name>
    <dbReference type="NCBI Taxonomy" id="686340"/>
    <lineage>
        <taxon>Bacteria</taxon>
        <taxon>Pseudomonadati</taxon>
        <taxon>Pseudomonadota</taxon>
        <taxon>Gammaproteobacteria</taxon>
        <taxon>Methylococcales</taxon>
        <taxon>Methylococcaceae</taxon>
        <taxon>Methylomicrobium</taxon>
    </lineage>
</organism>
<dbReference type="Gene3D" id="1.10.150.20">
    <property type="entry name" value="5' to 3' exonuclease, C-terminal subdomain"/>
    <property type="match status" value="1"/>
</dbReference>
<dbReference type="Gene3D" id="3.40.50.10130">
    <property type="match status" value="1"/>
</dbReference>
<evidence type="ECO:0000259" key="2">
    <source>
        <dbReference type="SMART" id="SM00891"/>
    </source>
</evidence>
<dbReference type="EMBL" id="CM001475">
    <property type="protein sequence ID" value="EIC31196.1"/>
    <property type="molecule type" value="Genomic_DNA"/>
</dbReference>
<dbReference type="InterPro" id="IPR011335">
    <property type="entry name" value="Restrct_endonuc-II-like"/>
</dbReference>
<dbReference type="SUPFAM" id="SSF52980">
    <property type="entry name" value="Restriction endonuclease-like"/>
    <property type="match status" value="1"/>
</dbReference>
<gene>
    <name evidence="3" type="ORF">Metal_3548</name>
</gene>
<accession>H8GGB6</accession>
<feature type="domain" description="ERCC4" evidence="2">
    <location>
        <begin position="5"/>
        <end position="86"/>
    </location>
</feature>
<dbReference type="AlphaFoldDB" id="H8GGB6"/>
<dbReference type="Pfam" id="PF14520">
    <property type="entry name" value="HHH_5"/>
    <property type="match status" value="1"/>
</dbReference>
<dbReference type="GO" id="GO:0006308">
    <property type="term" value="P:DNA catabolic process"/>
    <property type="evidence" value="ECO:0007669"/>
    <property type="project" value="InterPro"/>
</dbReference>
<dbReference type="PANTHER" id="PTHR13451">
    <property type="entry name" value="CLASS II CROSSOVER JUNCTION ENDONUCLEASE MUS81"/>
    <property type="match status" value="1"/>
</dbReference>
<keyword evidence="4" id="KW-1185">Reference proteome</keyword>
<protein>
    <submittedName>
        <fullName evidence="3">ERCC4-type nuclease</fullName>
    </submittedName>
</protein>
<keyword evidence="1" id="KW-0378">Hydrolase</keyword>
<reference evidence="3 4" key="1">
    <citation type="journal article" date="2013" name="Genome Announc.">
        <title>Genome Sequence of the Obligate Gammaproteobacterial Methanotroph Methylomicrobium album Strain BG8.</title>
        <authorList>
            <person name="Kits K.D."/>
            <person name="Kalyuzhnaya M.G."/>
            <person name="Klotz M.G."/>
            <person name="Jetten M.S."/>
            <person name="Op den Camp H.J."/>
            <person name="Vuilleumier S."/>
            <person name="Bringel F."/>
            <person name="Dispirito A.A."/>
            <person name="Murrell J.C."/>
            <person name="Bruce D."/>
            <person name="Cheng J.F."/>
            <person name="Copeland A."/>
            <person name="Goodwin L."/>
            <person name="Hauser L."/>
            <person name="Lajus A."/>
            <person name="Land M.L."/>
            <person name="Lapidus A."/>
            <person name="Lucas S."/>
            <person name="Medigue C."/>
            <person name="Pitluck S."/>
            <person name="Woyke T."/>
            <person name="Zeytun A."/>
            <person name="Stein L.Y."/>
        </authorList>
    </citation>
    <scope>NUCLEOTIDE SEQUENCE [LARGE SCALE GENOMIC DNA]</scope>
    <source>
        <strain evidence="3 4">BG8</strain>
    </source>
</reference>
<dbReference type="SUPFAM" id="SSF47781">
    <property type="entry name" value="RuvA domain 2-like"/>
    <property type="match status" value="1"/>
</dbReference>
<dbReference type="GO" id="GO:0000727">
    <property type="term" value="P:double-strand break repair via break-induced replication"/>
    <property type="evidence" value="ECO:0007669"/>
    <property type="project" value="TreeGrafter"/>
</dbReference>
<dbReference type="InterPro" id="IPR010994">
    <property type="entry name" value="RuvA_2-like"/>
</dbReference>
<dbReference type="GO" id="GO:0008821">
    <property type="term" value="F:crossover junction DNA endonuclease activity"/>
    <property type="evidence" value="ECO:0007669"/>
    <property type="project" value="InterPro"/>
</dbReference>
<dbReference type="GO" id="GO:0048257">
    <property type="term" value="F:3'-flap endonuclease activity"/>
    <property type="evidence" value="ECO:0007669"/>
    <property type="project" value="TreeGrafter"/>
</dbReference>
<dbReference type="Proteomes" id="UP000005090">
    <property type="component" value="Chromosome"/>
</dbReference>
<dbReference type="InterPro" id="IPR006166">
    <property type="entry name" value="ERCC4_domain"/>
</dbReference>
<dbReference type="GO" id="GO:0003677">
    <property type="term" value="F:DNA binding"/>
    <property type="evidence" value="ECO:0007669"/>
    <property type="project" value="InterPro"/>
</dbReference>
<evidence type="ECO:0000313" key="3">
    <source>
        <dbReference type="EMBL" id="EIC31196.1"/>
    </source>
</evidence>
<dbReference type="Pfam" id="PF02732">
    <property type="entry name" value="ERCC4"/>
    <property type="match status" value="1"/>
</dbReference>
<dbReference type="GO" id="GO:0048476">
    <property type="term" value="C:Holliday junction resolvase complex"/>
    <property type="evidence" value="ECO:0007669"/>
    <property type="project" value="TreeGrafter"/>
</dbReference>
<evidence type="ECO:0000256" key="1">
    <source>
        <dbReference type="ARBA" id="ARBA00022801"/>
    </source>
</evidence>
<dbReference type="SMART" id="SM00891">
    <property type="entry name" value="ERCC4"/>
    <property type="match status" value="1"/>
</dbReference>
<evidence type="ECO:0000313" key="4">
    <source>
        <dbReference type="Proteomes" id="UP000005090"/>
    </source>
</evidence>
<dbReference type="PANTHER" id="PTHR13451:SF0">
    <property type="entry name" value="CROSSOVER JUNCTION ENDONUCLEASE MUS81"/>
    <property type="match status" value="1"/>
</dbReference>
<dbReference type="STRING" id="686340.Metal_3548"/>